<gene>
    <name evidence="2" type="ORF">SPSIL_058070</name>
</gene>
<feature type="domain" description="MobA/VirD2-like nuclease" evidence="1">
    <location>
        <begin position="20"/>
        <end position="147"/>
    </location>
</feature>
<dbReference type="Pfam" id="PF03432">
    <property type="entry name" value="Relaxase"/>
    <property type="match status" value="1"/>
</dbReference>
<protein>
    <recommendedName>
        <fullName evidence="1">MobA/VirD2-like nuclease domain-containing protein</fullName>
    </recommendedName>
</protein>
<sequence length="172" mass="20370">MSYFEFVGKNPRTLYGMINYAKNEKKTKPPLMYGFGVHPDSAYEEMSAVKEIWHQTGGRKYRQFFFSFDSNVNLPDEILMEIGYKIGLYYANDYQILMTMHFNTNNIHIHYVLNTVNIYTGKKFRQIRQDLYNYKLYINQILNSYNLPLIKMHLTKAEAAELDETNDIVTTE</sequence>
<evidence type="ECO:0000259" key="1">
    <source>
        <dbReference type="Pfam" id="PF03432"/>
    </source>
</evidence>
<organism evidence="2 3">
    <name type="scientific">Sporomusa silvacetica DSM 10669</name>
    <dbReference type="NCBI Taxonomy" id="1123289"/>
    <lineage>
        <taxon>Bacteria</taxon>
        <taxon>Bacillati</taxon>
        <taxon>Bacillota</taxon>
        <taxon>Negativicutes</taxon>
        <taxon>Selenomonadales</taxon>
        <taxon>Sporomusaceae</taxon>
        <taxon>Sporomusa</taxon>
    </lineage>
</organism>
<dbReference type="InterPro" id="IPR005094">
    <property type="entry name" value="Endonuclease_MobA/VirD2"/>
</dbReference>
<name>A0ABZ3IVV9_9FIRM</name>
<evidence type="ECO:0000313" key="2">
    <source>
        <dbReference type="EMBL" id="XFO69573.1"/>
    </source>
</evidence>
<dbReference type="Proteomes" id="UP000216752">
    <property type="component" value="Chromosome"/>
</dbReference>
<dbReference type="RefSeq" id="WP_094607186.1">
    <property type="nucleotide sequence ID" value="NZ_CP155573.1"/>
</dbReference>
<proteinExistence type="predicted"/>
<dbReference type="EMBL" id="CP155573">
    <property type="protein sequence ID" value="XFO69573.1"/>
    <property type="molecule type" value="Genomic_DNA"/>
</dbReference>
<reference evidence="2" key="1">
    <citation type="submission" date="2024-05" db="EMBL/GenBank/DDBJ databases">
        <title>Isolation and characterization of Sporomusa carbonis sp. nov., a carboxydotrophic hydrogenogen in the genus of Sporomusa isolated from a charcoal burning pile.</title>
        <authorList>
            <person name="Boeer T."/>
            <person name="Rosenbaum F."/>
            <person name="Eysell L."/>
            <person name="Mueller V."/>
            <person name="Daniel R."/>
            <person name="Poehlein A."/>
        </authorList>
    </citation>
    <scope>NUCLEOTIDE SEQUENCE [LARGE SCALE GENOMIC DNA]</scope>
    <source>
        <strain evidence="2">DSM 10669</strain>
    </source>
</reference>
<keyword evidence="3" id="KW-1185">Reference proteome</keyword>
<accession>A0ABZ3IVV9</accession>
<evidence type="ECO:0000313" key="3">
    <source>
        <dbReference type="Proteomes" id="UP000216752"/>
    </source>
</evidence>